<evidence type="ECO:0000256" key="3">
    <source>
        <dbReference type="ARBA" id="ARBA00022989"/>
    </source>
</evidence>
<name>A0A0M5IWI0_9BACT</name>
<dbReference type="AlphaFoldDB" id="A0A0M5IWI0"/>
<accession>A0A0M5IWI0</accession>
<evidence type="ECO:0000256" key="4">
    <source>
        <dbReference type="ARBA" id="ARBA00023136"/>
    </source>
</evidence>
<evidence type="ECO:0000256" key="1">
    <source>
        <dbReference type="ARBA" id="ARBA00004141"/>
    </source>
</evidence>
<dbReference type="PANTHER" id="PTHR37306">
    <property type="entry name" value="COLICIN V PRODUCTION PROTEIN"/>
    <property type="match status" value="1"/>
</dbReference>
<evidence type="ECO:0000256" key="5">
    <source>
        <dbReference type="SAM" id="Phobius"/>
    </source>
</evidence>
<feature type="transmembrane region" description="Helical" evidence="5">
    <location>
        <begin position="28"/>
        <end position="46"/>
    </location>
</feature>
<dbReference type="GO" id="GO:0016020">
    <property type="term" value="C:membrane"/>
    <property type="evidence" value="ECO:0007669"/>
    <property type="project" value="UniProtKB-SubCell"/>
</dbReference>
<dbReference type="RefSeq" id="WP_053551885.1">
    <property type="nucleotide sequence ID" value="NZ_CP010802.1"/>
</dbReference>
<evidence type="ECO:0000256" key="2">
    <source>
        <dbReference type="ARBA" id="ARBA00022692"/>
    </source>
</evidence>
<dbReference type="STRING" id="1603606.DSOUD_3188"/>
<dbReference type="Proteomes" id="UP000057158">
    <property type="component" value="Chromosome"/>
</dbReference>
<keyword evidence="4 5" id="KW-0472">Membrane</keyword>
<gene>
    <name evidence="6" type="ORF">DSOUD_3188</name>
</gene>
<feature type="transmembrane region" description="Helical" evidence="5">
    <location>
        <begin position="98"/>
        <end position="124"/>
    </location>
</feature>
<feature type="transmembrane region" description="Helical" evidence="5">
    <location>
        <begin position="6"/>
        <end position="21"/>
    </location>
</feature>
<comment type="subcellular location">
    <subcellularLocation>
        <location evidence="1">Membrane</location>
        <topology evidence="1">Multi-pass membrane protein</topology>
    </subcellularLocation>
</comment>
<dbReference type="KEGG" id="des:DSOUD_3188"/>
<evidence type="ECO:0000313" key="7">
    <source>
        <dbReference type="Proteomes" id="UP000057158"/>
    </source>
</evidence>
<feature type="transmembrane region" description="Helical" evidence="5">
    <location>
        <begin position="58"/>
        <end position="86"/>
    </location>
</feature>
<evidence type="ECO:0000313" key="6">
    <source>
        <dbReference type="EMBL" id="ALC17911.1"/>
    </source>
</evidence>
<keyword evidence="3 5" id="KW-1133">Transmembrane helix</keyword>
<dbReference type="Pfam" id="PF02674">
    <property type="entry name" value="Colicin_V"/>
    <property type="match status" value="1"/>
</dbReference>
<reference evidence="6 7" key="1">
    <citation type="submission" date="2015-07" db="EMBL/GenBank/DDBJ databases">
        <title>Isolation and Genomic Characterization of a Novel Halophilic Metal-Reducing Deltaproteobacterium from the Deep Subsurface.</title>
        <authorList>
            <person name="Badalamenti J.P."/>
            <person name="Summers Z.M."/>
            <person name="Gralnick J.A."/>
            <person name="Bond D.R."/>
        </authorList>
    </citation>
    <scope>NUCLEOTIDE SEQUENCE [LARGE SCALE GENOMIC DNA]</scope>
    <source>
        <strain evidence="6 7">WTL</strain>
    </source>
</reference>
<proteinExistence type="predicted"/>
<dbReference type="InterPro" id="IPR003825">
    <property type="entry name" value="Colicin-V_CvpA"/>
</dbReference>
<sequence length="159" mass="17006">MSGVDIAILVILGAFVLKGMLRGLLRELCSLLGLTVGGFLAFTFHGPLAQSLADAFNLPARLCVIAAFLLLFLTTVLFFSLLGYLLSRFVKMIFLGGINRMAGCFFGLVQGVLLLTVVLTAVSLGPFPETVRPYLEESELAPPFVRLGSTMFSGSAGLR</sequence>
<dbReference type="EMBL" id="CP010802">
    <property type="protein sequence ID" value="ALC17911.1"/>
    <property type="molecule type" value="Genomic_DNA"/>
</dbReference>
<dbReference type="PATRIC" id="fig|1603606.3.peg.3432"/>
<protein>
    <submittedName>
        <fullName evidence="6">Colicin V production protein</fullName>
    </submittedName>
</protein>
<dbReference type="PANTHER" id="PTHR37306:SF1">
    <property type="entry name" value="COLICIN V PRODUCTION PROTEIN"/>
    <property type="match status" value="1"/>
</dbReference>
<organism evidence="6 7">
    <name type="scientific">Desulfuromonas soudanensis</name>
    <dbReference type="NCBI Taxonomy" id="1603606"/>
    <lineage>
        <taxon>Bacteria</taxon>
        <taxon>Pseudomonadati</taxon>
        <taxon>Thermodesulfobacteriota</taxon>
        <taxon>Desulfuromonadia</taxon>
        <taxon>Desulfuromonadales</taxon>
        <taxon>Desulfuromonadaceae</taxon>
        <taxon>Desulfuromonas</taxon>
    </lineage>
</organism>
<keyword evidence="2 5" id="KW-0812">Transmembrane</keyword>
<keyword evidence="7" id="KW-1185">Reference proteome</keyword>
<dbReference type="GO" id="GO:0009403">
    <property type="term" value="P:toxin biosynthetic process"/>
    <property type="evidence" value="ECO:0007669"/>
    <property type="project" value="InterPro"/>
</dbReference>
<dbReference type="OrthoDB" id="5396580at2"/>